<name>F3C4H8_PSESG</name>
<proteinExistence type="predicted"/>
<feature type="non-terminal residue" evidence="1">
    <location>
        <position position="1"/>
    </location>
</feature>
<organism evidence="1 2">
    <name type="scientific">Pseudomonas savastanoi pv. glycinea str. race 4</name>
    <dbReference type="NCBI Taxonomy" id="875330"/>
    <lineage>
        <taxon>Bacteria</taxon>
        <taxon>Pseudomonadati</taxon>
        <taxon>Pseudomonadota</taxon>
        <taxon>Gammaproteobacteria</taxon>
        <taxon>Pseudomonadales</taxon>
        <taxon>Pseudomonadaceae</taxon>
        <taxon>Pseudomonas</taxon>
    </lineage>
</organism>
<dbReference type="EMBL" id="ADWY01000550">
    <property type="protein sequence ID" value="EGH12581.1"/>
    <property type="molecule type" value="Genomic_DNA"/>
</dbReference>
<reference evidence="1 2" key="1">
    <citation type="journal article" date="2011" name="PLoS Pathog.">
        <title>Dynamic evolution of pathogenicity revealed by sequencing and comparative genomics of 19 Pseudomonas syringae isolates.</title>
        <authorList>
            <person name="Baltrus D.A."/>
            <person name="Nishimura M.T."/>
            <person name="Romanchuk A."/>
            <person name="Chang J.H."/>
            <person name="Mukhtar M.S."/>
            <person name="Cherkis K."/>
            <person name="Roach J."/>
            <person name="Grant S.R."/>
            <person name="Jones C.D."/>
            <person name="Dangl J.L."/>
        </authorList>
    </citation>
    <scope>NUCLEOTIDE SEQUENCE [LARGE SCALE GENOMIC DNA]</scope>
    <source>
        <strain evidence="2">race 4</strain>
    </source>
</reference>
<gene>
    <name evidence="1" type="ORF">Pgy4_12676</name>
</gene>
<dbReference type="Proteomes" id="UP000005466">
    <property type="component" value="Unassembled WGS sequence"/>
</dbReference>
<evidence type="ECO:0000313" key="1">
    <source>
        <dbReference type="EMBL" id="EGH12581.1"/>
    </source>
</evidence>
<dbReference type="HOGENOM" id="CLU_3393670_0_0_6"/>
<accession>F3C4H8</accession>
<dbReference type="AlphaFoldDB" id="F3C4H8"/>
<sequence length="31" mass="3628">DPDVHFVKERAQRRPAKPEELALIPLFKEVV</sequence>
<comment type="caution">
    <text evidence="1">The sequence shown here is derived from an EMBL/GenBank/DDBJ whole genome shotgun (WGS) entry which is preliminary data.</text>
</comment>
<protein>
    <submittedName>
        <fullName evidence="1">Nitrite reductase [NAD(P)H], large subunit</fullName>
    </submittedName>
</protein>
<evidence type="ECO:0000313" key="2">
    <source>
        <dbReference type="Proteomes" id="UP000005466"/>
    </source>
</evidence>